<protein>
    <submittedName>
        <fullName evidence="7">DUF362 domain-containing protein</fullName>
    </submittedName>
</protein>
<dbReference type="InterPro" id="IPR017896">
    <property type="entry name" value="4Fe4S_Fe-S-bd"/>
</dbReference>
<evidence type="ECO:0000256" key="3">
    <source>
        <dbReference type="ARBA" id="ARBA00023004"/>
    </source>
</evidence>
<dbReference type="InterPro" id="IPR007160">
    <property type="entry name" value="DUF362"/>
</dbReference>
<comment type="caution">
    <text evidence="7">The sequence shown here is derived from an EMBL/GenBank/DDBJ whole genome shotgun (WGS) entry which is preliminary data.</text>
</comment>
<dbReference type="EMBL" id="DSTU01000002">
    <property type="protein sequence ID" value="HFJ53301.1"/>
    <property type="molecule type" value="Genomic_DNA"/>
</dbReference>
<sequence length="356" mass="39593">MPFLRLQNQWCVAMSRARVWFLPKERVLDGLGVVLKNSGFFEMVKPRKRVGIKVHFGEAGNTNHIDPEYVRRVVITTTYFNLQPALIETTSLYRGRRQRASEHIKVAHEHGFVPERVLAPVEILDGEYGEKFYAVPVPNGRVAEAYLASGLRYYRYLINLAHFKGHFVVGYGGTLKNLAMGLAAKAGKLAMHSSSKPYVDKNKCVSCGTCVDYCPHDAIGFVEYVAKIGRSCTGCGGCVAVCPSGAIKLNWDEASESVQEKMADYCQAILAGRVAIHFNFVLKVTPNCDCYPQTEEPVIPDVGVFASLDPVACDQAALDRVGVEIRRLYPHLNYQVLLERAVELGLGKREYELVSL</sequence>
<gene>
    <name evidence="6" type="ORF">ENP94_05205</name>
    <name evidence="7" type="ORF">ENS16_01250</name>
</gene>
<keyword evidence="2" id="KW-0479">Metal-binding</keyword>
<dbReference type="PROSITE" id="PS51379">
    <property type="entry name" value="4FE4S_FER_2"/>
    <property type="match status" value="2"/>
</dbReference>
<accession>A0A7C3IUH3</accession>
<dbReference type="AlphaFoldDB" id="A0A7C3IUH3"/>
<dbReference type="GO" id="GO:0051539">
    <property type="term" value="F:4 iron, 4 sulfur cluster binding"/>
    <property type="evidence" value="ECO:0007669"/>
    <property type="project" value="UniProtKB-KW"/>
</dbReference>
<keyword evidence="3" id="KW-0408">Iron</keyword>
<evidence type="ECO:0000313" key="6">
    <source>
        <dbReference type="EMBL" id="HEA87396.1"/>
    </source>
</evidence>
<dbReference type="Gene3D" id="3.30.70.20">
    <property type="match status" value="2"/>
</dbReference>
<evidence type="ECO:0000259" key="5">
    <source>
        <dbReference type="PROSITE" id="PS51379"/>
    </source>
</evidence>
<dbReference type="GO" id="GO:0046872">
    <property type="term" value="F:metal ion binding"/>
    <property type="evidence" value="ECO:0007669"/>
    <property type="project" value="UniProtKB-KW"/>
</dbReference>
<dbReference type="SUPFAM" id="SSF54862">
    <property type="entry name" value="4Fe-4S ferredoxins"/>
    <property type="match status" value="1"/>
</dbReference>
<dbReference type="InterPro" id="IPR050157">
    <property type="entry name" value="PSI_iron-sulfur_center"/>
</dbReference>
<name>A0A7C3IUH3_UNCW3</name>
<dbReference type="EMBL" id="DSLG01000006">
    <property type="protein sequence ID" value="HEA87396.1"/>
    <property type="molecule type" value="Genomic_DNA"/>
</dbReference>
<dbReference type="Pfam" id="PF12838">
    <property type="entry name" value="Fer4_7"/>
    <property type="match status" value="1"/>
</dbReference>
<dbReference type="PANTHER" id="PTHR24960:SF83">
    <property type="entry name" value="4FE-4S FERREDOXIN-TYPE DOMAIN-CONTAINING PROTEIN"/>
    <property type="match status" value="1"/>
</dbReference>
<dbReference type="InterPro" id="IPR017900">
    <property type="entry name" value="4Fe4S_Fe_S_CS"/>
</dbReference>
<evidence type="ECO:0000256" key="2">
    <source>
        <dbReference type="ARBA" id="ARBA00022723"/>
    </source>
</evidence>
<feature type="domain" description="4Fe-4S ferredoxin-type" evidence="5">
    <location>
        <begin position="232"/>
        <end position="252"/>
    </location>
</feature>
<dbReference type="PROSITE" id="PS00198">
    <property type="entry name" value="4FE4S_FER_1"/>
    <property type="match status" value="1"/>
</dbReference>
<dbReference type="Pfam" id="PF04015">
    <property type="entry name" value="DUF362"/>
    <property type="match status" value="1"/>
</dbReference>
<keyword evidence="1" id="KW-0004">4Fe-4S</keyword>
<evidence type="ECO:0000256" key="1">
    <source>
        <dbReference type="ARBA" id="ARBA00022485"/>
    </source>
</evidence>
<dbReference type="PANTHER" id="PTHR24960">
    <property type="entry name" value="PHOTOSYSTEM I IRON-SULFUR CENTER-RELATED"/>
    <property type="match status" value="1"/>
</dbReference>
<proteinExistence type="predicted"/>
<keyword evidence="4" id="KW-0411">Iron-sulfur</keyword>
<organism evidence="7">
    <name type="scientific">candidate division WOR-3 bacterium</name>
    <dbReference type="NCBI Taxonomy" id="2052148"/>
    <lineage>
        <taxon>Bacteria</taxon>
        <taxon>Bacteria division WOR-3</taxon>
    </lineage>
</organism>
<feature type="domain" description="4Fe-4S ferredoxin-type" evidence="5">
    <location>
        <begin position="195"/>
        <end position="224"/>
    </location>
</feature>
<evidence type="ECO:0000313" key="7">
    <source>
        <dbReference type="EMBL" id="HFJ53301.1"/>
    </source>
</evidence>
<evidence type="ECO:0000256" key="4">
    <source>
        <dbReference type="ARBA" id="ARBA00023014"/>
    </source>
</evidence>
<reference evidence="7" key="1">
    <citation type="journal article" date="2020" name="mSystems">
        <title>Genome- and Community-Level Interaction Insights into Carbon Utilization and Element Cycling Functions of Hydrothermarchaeota in Hydrothermal Sediment.</title>
        <authorList>
            <person name="Zhou Z."/>
            <person name="Liu Y."/>
            <person name="Xu W."/>
            <person name="Pan J."/>
            <person name="Luo Z.H."/>
            <person name="Li M."/>
        </authorList>
    </citation>
    <scope>NUCLEOTIDE SEQUENCE [LARGE SCALE GENOMIC DNA]</scope>
    <source>
        <strain evidence="6">SpSt-265</strain>
        <strain evidence="7">SpSt-465</strain>
    </source>
</reference>